<proteinExistence type="predicted"/>
<dbReference type="RefSeq" id="WP_170230416.1">
    <property type="nucleotide sequence ID" value="NZ_BJXX01000243.1"/>
</dbReference>
<name>A0A511VD66_9BACL</name>
<dbReference type="EMBL" id="BJXX01000243">
    <property type="protein sequence ID" value="GEN36837.1"/>
    <property type="molecule type" value="Genomic_DNA"/>
</dbReference>
<dbReference type="AlphaFoldDB" id="A0A511VD66"/>
<gene>
    <name evidence="1" type="ORF">ADA01nite_42970</name>
</gene>
<protein>
    <submittedName>
        <fullName evidence="1">Uncharacterized protein</fullName>
    </submittedName>
</protein>
<dbReference type="Proteomes" id="UP000321157">
    <property type="component" value="Unassembled WGS sequence"/>
</dbReference>
<accession>A0A511VD66</accession>
<keyword evidence="2" id="KW-1185">Reference proteome</keyword>
<comment type="caution">
    <text evidence="1">The sequence shown here is derived from an EMBL/GenBank/DDBJ whole genome shotgun (WGS) entry which is preliminary data.</text>
</comment>
<sequence length="55" mass="6893">MDKDEYFKQWQYEAFKRMIEVEIEKEKIEYVLGIMPLQYDFLLELLTEKKIERSN</sequence>
<organism evidence="1 2">
    <name type="scientific">Aneurinibacillus danicus</name>
    <dbReference type="NCBI Taxonomy" id="267746"/>
    <lineage>
        <taxon>Bacteria</taxon>
        <taxon>Bacillati</taxon>
        <taxon>Bacillota</taxon>
        <taxon>Bacilli</taxon>
        <taxon>Bacillales</taxon>
        <taxon>Paenibacillaceae</taxon>
        <taxon>Aneurinibacillus group</taxon>
        <taxon>Aneurinibacillus</taxon>
    </lineage>
</organism>
<reference evidence="1 2" key="1">
    <citation type="submission" date="2019-07" db="EMBL/GenBank/DDBJ databases">
        <title>Whole genome shotgun sequence of Aneurinibacillus danicus NBRC 102444.</title>
        <authorList>
            <person name="Hosoyama A."/>
            <person name="Uohara A."/>
            <person name="Ohji S."/>
            <person name="Ichikawa N."/>
        </authorList>
    </citation>
    <scope>NUCLEOTIDE SEQUENCE [LARGE SCALE GENOMIC DNA]</scope>
    <source>
        <strain evidence="1 2">NBRC 102444</strain>
    </source>
</reference>
<evidence type="ECO:0000313" key="2">
    <source>
        <dbReference type="Proteomes" id="UP000321157"/>
    </source>
</evidence>
<evidence type="ECO:0000313" key="1">
    <source>
        <dbReference type="EMBL" id="GEN36837.1"/>
    </source>
</evidence>